<feature type="region of interest" description="Disordered" evidence="1">
    <location>
        <begin position="91"/>
        <end position="124"/>
    </location>
</feature>
<dbReference type="PROSITE" id="PS01159">
    <property type="entry name" value="WW_DOMAIN_1"/>
    <property type="match status" value="1"/>
</dbReference>
<sequence>MSAPSVPHLWLAQWDANYNAYYYVNPERGVTQWDPPAVHAAPPAYDGGSGSAGAQQQHGALGGAGDGERRFGTLLLGAGAGTLGHKLFAGKPQQQQHYQQQGYGYPQHGYPQQQGHPSKPGGMGVGTGFALGGAAAAGGLLLGKLLNNNSHGGHGGHDGHHGHHGGKHGKHGKHHH</sequence>
<protein>
    <recommendedName>
        <fullName evidence="2">WW domain-containing protein</fullName>
    </recommendedName>
</protein>
<comment type="caution">
    <text evidence="3">The sequence shown here is derived from an EMBL/GenBank/DDBJ whole genome shotgun (WGS) entry which is preliminary data.</text>
</comment>
<dbReference type="SMART" id="SM00456">
    <property type="entry name" value="WW"/>
    <property type="match status" value="1"/>
</dbReference>
<dbReference type="Pfam" id="PF00397">
    <property type="entry name" value="WW"/>
    <property type="match status" value="1"/>
</dbReference>
<dbReference type="PROSITE" id="PS50020">
    <property type="entry name" value="WW_DOMAIN_2"/>
    <property type="match status" value="1"/>
</dbReference>
<evidence type="ECO:0000313" key="3">
    <source>
        <dbReference type="EMBL" id="KAL1412041.1"/>
    </source>
</evidence>
<dbReference type="InterPro" id="IPR001202">
    <property type="entry name" value="WW_dom"/>
</dbReference>
<feature type="region of interest" description="Disordered" evidence="1">
    <location>
        <begin position="151"/>
        <end position="176"/>
    </location>
</feature>
<reference evidence="3 4" key="1">
    <citation type="submission" date="2023-08" db="EMBL/GenBank/DDBJ databases">
        <title>Annotated Genome Sequence of Vanrija albida AlHP1.</title>
        <authorList>
            <person name="Herzog R."/>
        </authorList>
    </citation>
    <scope>NUCLEOTIDE SEQUENCE [LARGE SCALE GENOMIC DNA]</scope>
    <source>
        <strain evidence="3 4">AlHP1</strain>
    </source>
</reference>
<feature type="compositionally biased region" description="Low complexity" evidence="1">
    <location>
        <begin position="45"/>
        <end position="59"/>
    </location>
</feature>
<gene>
    <name evidence="3" type="ORF">Q8F55_003038</name>
</gene>
<dbReference type="SUPFAM" id="SSF51045">
    <property type="entry name" value="WW domain"/>
    <property type="match status" value="1"/>
</dbReference>
<evidence type="ECO:0000313" key="4">
    <source>
        <dbReference type="Proteomes" id="UP001565368"/>
    </source>
</evidence>
<accession>A0ABR3QBG8</accession>
<name>A0ABR3QBG8_9TREE</name>
<dbReference type="InterPro" id="IPR036020">
    <property type="entry name" value="WW_dom_sf"/>
</dbReference>
<evidence type="ECO:0000259" key="2">
    <source>
        <dbReference type="PROSITE" id="PS50020"/>
    </source>
</evidence>
<dbReference type="RefSeq" id="XP_069211985.1">
    <property type="nucleotide sequence ID" value="XM_069351599.1"/>
</dbReference>
<keyword evidence="4" id="KW-1185">Reference proteome</keyword>
<dbReference type="EMBL" id="JBBXJM010000002">
    <property type="protein sequence ID" value="KAL1412041.1"/>
    <property type="molecule type" value="Genomic_DNA"/>
</dbReference>
<feature type="region of interest" description="Disordered" evidence="1">
    <location>
        <begin position="45"/>
        <end position="66"/>
    </location>
</feature>
<feature type="compositionally biased region" description="Basic residues" evidence="1">
    <location>
        <begin position="160"/>
        <end position="176"/>
    </location>
</feature>
<feature type="compositionally biased region" description="Low complexity" evidence="1">
    <location>
        <begin position="92"/>
        <end position="117"/>
    </location>
</feature>
<organism evidence="3 4">
    <name type="scientific">Vanrija albida</name>
    <dbReference type="NCBI Taxonomy" id="181172"/>
    <lineage>
        <taxon>Eukaryota</taxon>
        <taxon>Fungi</taxon>
        <taxon>Dikarya</taxon>
        <taxon>Basidiomycota</taxon>
        <taxon>Agaricomycotina</taxon>
        <taxon>Tremellomycetes</taxon>
        <taxon>Trichosporonales</taxon>
        <taxon>Trichosporonaceae</taxon>
        <taxon>Vanrija</taxon>
    </lineage>
</organism>
<proteinExistence type="predicted"/>
<dbReference type="GeneID" id="95984081"/>
<feature type="domain" description="WW" evidence="2">
    <location>
        <begin position="4"/>
        <end position="38"/>
    </location>
</feature>
<dbReference type="Gene3D" id="2.20.70.10">
    <property type="match status" value="1"/>
</dbReference>
<dbReference type="Proteomes" id="UP001565368">
    <property type="component" value="Unassembled WGS sequence"/>
</dbReference>
<evidence type="ECO:0000256" key="1">
    <source>
        <dbReference type="SAM" id="MobiDB-lite"/>
    </source>
</evidence>